<evidence type="ECO:0000256" key="1">
    <source>
        <dbReference type="SAM" id="SignalP"/>
    </source>
</evidence>
<feature type="chain" id="PRO_5041218691" evidence="1">
    <location>
        <begin position="18"/>
        <end position="96"/>
    </location>
</feature>
<gene>
    <name evidence="2" type="ORF">Zmor_025990</name>
</gene>
<organism evidence="2 3">
    <name type="scientific">Zophobas morio</name>
    <dbReference type="NCBI Taxonomy" id="2755281"/>
    <lineage>
        <taxon>Eukaryota</taxon>
        <taxon>Metazoa</taxon>
        <taxon>Ecdysozoa</taxon>
        <taxon>Arthropoda</taxon>
        <taxon>Hexapoda</taxon>
        <taxon>Insecta</taxon>
        <taxon>Pterygota</taxon>
        <taxon>Neoptera</taxon>
        <taxon>Endopterygota</taxon>
        <taxon>Coleoptera</taxon>
        <taxon>Polyphaga</taxon>
        <taxon>Cucujiformia</taxon>
        <taxon>Tenebrionidae</taxon>
        <taxon>Zophobas</taxon>
    </lineage>
</organism>
<keyword evidence="3" id="KW-1185">Reference proteome</keyword>
<dbReference type="Proteomes" id="UP001168821">
    <property type="component" value="Unassembled WGS sequence"/>
</dbReference>
<accession>A0AA38M5M8</accession>
<name>A0AA38M5M8_9CUCU</name>
<evidence type="ECO:0000313" key="3">
    <source>
        <dbReference type="Proteomes" id="UP001168821"/>
    </source>
</evidence>
<reference evidence="2" key="1">
    <citation type="journal article" date="2023" name="G3 (Bethesda)">
        <title>Whole genome assemblies of Zophobas morio and Tenebrio molitor.</title>
        <authorList>
            <person name="Kaur S."/>
            <person name="Stinson S.A."/>
            <person name="diCenzo G.C."/>
        </authorList>
    </citation>
    <scope>NUCLEOTIDE SEQUENCE</scope>
    <source>
        <strain evidence="2">QUZm001</strain>
    </source>
</reference>
<keyword evidence="1" id="KW-0732">Signal</keyword>
<dbReference type="AlphaFoldDB" id="A0AA38M5M8"/>
<evidence type="ECO:0000313" key="2">
    <source>
        <dbReference type="EMBL" id="KAJ3643267.1"/>
    </source>
</evidence>
<dbReference type="Gene3D" id="2.60.20.10">
    <property type="entry name" value="Crystallins"/>
    <property type="match status" value="1"/>
</dbReference>
<sequence length="96" mass="10834">MWRVFLMGVCLISAAKPKHRVVLFNQPQYEGIPEKILDYNAGVCDNFDVPIQVSSIKVHDNCVTLYAQQDCEGESATITNDIPRLTFHSASIKYCQ</sequence>
<comment type="caution">
    <text evidence="2">The sequence shown here is derived from an EMBL/GenBank/DDBJ whole genome shotgun (WGS) entry which is preliminary data.</text>
</comment>
<proteinExistence type="predicted"/>
<dbReference type="InterPro" id="IPR011024">
    <property type="entry name" value="G_crystallin-like"/>
</dbReference>
<dbReference type="EMBL" id="JALNTZ010000008">
    <property type="protein sequence ID" value="KAJ3643267.1"/>
    <property type="molecule type" value="Genomic_DNA"/>
</dbReference>
<feature type="signal peptide" evidence="1">
    <location>
        <begin position="1"/>
        <end position="17"/>
    </location>
</feature>
<protein>
    <submittedName>
        <fullName evidence="2">Uncharacterized protein</fullName>
    </submittedName>
</protein>
<dbReference type="SUPFAM" id="SSF49695">
    <property type="entry name" value="gamma-Crystallin-like"/>
    <property type="match status" value="1"/>
</dbReference>